<comment type="similarity">
    <text evidence="2">In the C-terminal section; belongs to the transpeptidase family.</text>
</comment>
<dbReference type="Pfam" id="PF00912">
    <property type="entry name" value="Transgly"/>
    <property type="match status" value="1"/>
</dbReference>
<dbReference type="GO" id="GO:0009252">
    <property type="term" value="P:peptidoglycan biosynthetic process"/>
    <property type="evidence" value="ECO:0007669"/>
    <property type="project" value="UniProtKB-KW"/>
</dbReference>
<keyword evidence="9" id="KW-0378">Hydrolase</keyword>
<sequence length="732" mass="81170">MIKGTGGITRFFIFVGKPFYLLLVLIIYLLGLPSFLISFLKKVKKTKKPAVRKLKTHRHRLRTKAGFLGFIFGIFLSLAVFYYISTIIVDLPSLNKLITREQILTTRIYDRNGVLLYKIFRDKDRTPVNIDDLPPFIIESTISIEDKDFYRHQGLSLRGIIRAFYQNIFQNKKTGGSTITQQLIKNALLSNEKTYQRKIREAVLALLTEKKYTKKQILEMYLNEVGYGGAAYGIEEAAQKYFDKSSKDLNLAEAALLAGLPASPTSYSPFGGSPQIAQQRQALVLKKMVENGYISEEQSQTARAEKLKYASGENEISAPHFMMYVKELLVQKYGEKMVEQGGLEITTSLDLNLQATVQKIVKNEIGQLTAFRISNGAALVTNPKTGEILAMAGSKDYFAKDIDGNYNVTTALRQPGSSIKPVNYSIALENGFTPSSLIEDSPITYMVSGQPPYSPINYDRTYHGLIPLRIALGSSYNVPAVKILAAFGVKKMVTRGQEMGITTWNDSSRFGLSLTLGGGEVKMTDMAVVYGVLANNGIRVDLNPILKVKNSRGKILEENLSGQQTAVLNQGVAFLLTDILADNSARTPAFGQNSQLFIPGRAVAVKTGTTQNLRDNWTIGYTPSRVVVVWVGNNDNTPMSYVASGVTGASPIWRKIMSNLLENSPVEKFPQPNEVKEVYICALTNTLTCNGCPIVKKEYFLTGTEPKTTCTPERIKEILDKKSLPTPQPQIL</sequence>
<dbReference type="InterPro" id="IPR050396">
    <property type="entry name" value="Glycosyltr_51/Transpeptidase"/>
</dbReference>
<dbReference type="NCBIfam" id="TIGR02074">
    <property type="entry name" value="PBP_1a_fam"/>
    <property type="match status" value="1"/>
</dbReference>
<reference evidence="20 21" key="1">
    <citation type="submission" date="2017-09" db="EMBL/GenBank/DDBJ databases">
        <title>Depth-based differentiation of microbial function through sediment-hosted aquifers and enrichment of novel symbionts in the deep terrestrial subsurface.</title>
        <authorList>
            <person name="Probst A.J."/>
            <person name="Ladd B."/>
            <person name="Jarett J.K."/>
            <person name="Geller-Mcgrath D.E."/>
            <person name="Sieber C.M."/>
            <person name="Emerson J.B."/>
            <person name="Anantharaman K."/>
            <person name="Thomas B.C."/>
            <person name="Malmstrom R."/>
            <person name="Stieglmeier M."/>
            <person name="Klingl A."/>
            <person name="Woyke T."/>
            <person name="Ryan C.M."/>
            <person name="Banfield J.F."/>
        </authorList>
    </citation>
    <scope>NUCLEOTIDE SEQUENCE [LARGE SCALE GENOMIC DNA]</scope>
    <source>
        <strain evidence="20">CG11_big_fil_rev_8_21_14_0_20_40_12</strain>
    </source>
</reference>
<evidence type="ECO:0000256" key="12">
    <source>
        <dbReference type="ARBA" id="ARBA00023136"/>
    </source>
</evidence>
<evidence type="ECO:0000256" key="2">
    <source>
        <dbReference type="ARBA" id="ARBA00007090"/>
    </source>
</evidence>
<dbReference type="InterPro" id="IPR036950">
    <property type="entry name" value="PBP_transglycosylase"/>
</dbReference>
<evidence type="ECO:0000256" key="5">
    <source>
        <dbReference type="ARBA" id="ARBA00022645"/>
    </source>
</evidence>
<dbReference type="InterPro" id="IPR023346">
    <property type="entry name" value="Lysozyme-like_dom_sf"/>
</dbReference>
<evidence type="ECO:0000259" key="19">
    <source>
        <dbReference type="Pfam" id="PF00912"/>
    </source>
</evidence>
<dbReference type="InterPro" id="IPR001264">
    <property type="entry name" value="Glyco_trans_51"/>
</dbReference>
<dbReference type="GO" id="GO:0008955">
    <property type="term" value="F:peptidoglycan glycosyltransferase activity"/>
    <property type="evidence" value="ECO:0007669"/>
    <property type="project" value="UniProtKB-EC"/>
</dbReference>
<keyword evidence="17" id="KW-1133">Transmembrane helix</keyword>
<feature type="transmembrane region" description="Helical" evidence="17">
    <location>
        <begin position="61"/>
        <end position="84"/>
    </location>
</feature>
<evidence type="ECO:0000256" key="15">
    <source>
        <dbReference type="ARBA" id="ARBA00034000"/>
    </source>
</evidence>
<keyword evidence="11" id="KW-0573">Peptidoglycan synthesis</keyword>
<dbReference type="FunFam" id="1.10.3810.10:FF:000001">
    <property type="entry name" value="Penicillin-binding protein 1A"/>
    <property type="match status" value="1"/>
</dbReference>
<keyword evidence="4" id="KW-1003">Cell membrane</keyword>
<evidence type="ECO:0000313" key="20">
    <source>
        <dbReference type="EMBL" id="PIQ69969.1"/>
    </source>
</evidence>
<dbReference type="Gene3D" id="3.40.710.10">
    <property type="entry name" value="DD-peptidase/beta-lactamase superfamily"/>
    <property type="match status" value="1"/>
</dbReference>
<comment type="catalytic activity">
    <reaction evidence="16">
        <text>[GlcNAc-(1-&gt;4)-Mur2Ac(oyl-L-Ala-gamma-D-Glu-L-Lys-D-Ala-D-Ala)](n)-di-trans,octa-cis-undecaprenyl diphosphate + beta-D-GlcNAc-(1-&gt;4)-Mur2Ac(oyl-L-Ala-gamma-D-Glu-L-Lys-D-Ala-D-Ala)-di-trans,octa-cis-undecaprenyl diphosphate = [GlcNAc-(1-&gt;4)-Mur2Ac(oyl-L-Ala-gamma-D-Glu-L-Lys-D-Ala-D-Ala)](n+1)-di-trans,octa-cis-undecaprenyl diphosphate + di-trans,octa-cis-undecaprenyl diphosphate + H(+)</text>
        <dbReference type="Rhea" id="RHEA:23708"/>
        <dbReference type="Rhea" id="RHEA-COMP:9602"/>
        <dbReference type="Rhea" id="RHEA-COMP:9603"/>
        <dbReference type="ChEBI" id="CHEBI:15378"/>
        <dbReference type="ChEBI" id="CHEBI:58405"/>
        <dbReference type="ChEBI" id="CHEBI:60033"/>
        <dbReference type="ChEBI" id="CHEBI:78435"/>
        <dbReference type="EC" id="2.4.99.28"/>
    </reaction>
</comment>
<evidence type="ECO:0000313" key="21">
    <source>
        <dbReference type="Proteomes" id="UP000231371"/>
    </source>
</evidence>
<feature type="domain" description="Penicillin-binding protein transpeptidase" evidence="18">
    <location>
        <begin position="376"/>
        <end position="657"/>
    </location>
</feature>
<dbReference type="GO" id="GO:0030288">
    <property type="term" value="C:outer membrane-bounded periplasmic space"/>
    <property type="evidence" value="ECO:0007669"/>
    <property type="project" value="TreeGrafter"/>
</dbReference>
<keyword evidence="5" id="KW-0121">Carboxypeptidase</keyword>
<evidence type="ECO:0000256" key="11">
    <source>
        <dbReference type="ARBA" id="ARBA00022984"/>
    </source>
</evidence>
<evidence type="ECO:0000256" key="4">
    <source>
        <dbReference type="ARBA" id="ARBA00022475"/>
    </source>
</evidence>
<dbReference type="GO" id="GO:0006508">
    <property type="term" value="P:proteolysis"/>
    <property type="evidence" value="ECO:0007669"/>
    <property type="project" value="UniProtKB-KW"/>
</dbReference>
<dbReference type="GO" id="GO:0008360">
    <property type="term" value="P:regulation of cell shape"/>
    <property type="evidence" value="ECO:0007669"/>
    <property type="project" value="UniProtKB-KW"/>
</dbReference>
<evidence type="ECO:0000256" key="8">
    <source>
        <dbReference type="ARBA" id="ARBA00022679"/>
    </source>
</evidence>
<keyword evidence="13" id="KW-0511">Multifunctional enzyme</keyword>
<comment type="subcellular location">
    <subcellularLocation>
        <location evidence="1">Cell membrane</location>
    </subcellularLocation>
</comment>
<evidence type="ECO:0000256" key="6">
    <source>
        <dbReference type="ARBA" id="ARBA00022670"/>
    </source>
</evidence>
<evidence type="ECO:0000256" key="7">
    <source>
        <dbReference type="ARBA" id="ARBA00022676"/>
    </source>
</evidence>
<organism evidence="20 21">
    <name type="scientific">Candidatus Shapirobacteria bacterium CG11_big_fil_rev_8_21_14_0_20_40_12</name>
    <dbReference type="NCBI Taxonomy" id="1974889"/>
    <lineage>
        <taxon>Bacteria</taxon>
        <taxon>Candidatus Shapironibacteriota</taxon>
    </lineage>
</organism>
<keyword evidence="12 17" id="KW-0472">Membrane</keyword>
<dbReference type="GO" id="GO:0071555">
    <property type="term" value="P:cell wall organization"/>
    <property type="evidence" value="ECO:0007669"/>
    <property type="project" value="UniProtKB-KW"/>
</dbReference>
<evidence type="ECO:0000256" key="10">
    <source>
        <dbReference type="ARBA" id="ARBA00022960"/>
    </source>
</evidence>
<dbReference type="GO" id="GO:0009002">
    <property type="term" value="F:serine-type D-Ala-D-Ala carboxypeptidase activity"/>
    <property type="evidence" value="ECO:0007669"/>
    <property type="project" value="UniProtKB-EC"/>
</dbReference>
<comment type="similarity">
    <text evidence="3">In the N-terminal section; belongs to the glycosyltransferase 51 family.</text>
</comment>
<comment type="caution">
    <text evidence="20">The sequence shown here is derived from an EMBL/GenBank/DDBJ whole genome shotgun (WGS) entry which is preliminary data.</text>
</comment>
<dbReference type="Proteomes" id="UP000231371">
    <property type="component" value="Unassembled WGS sequence"/>
</dbReference>
<dbReference type="InterPro" id="IPR012338">
    <property type="entry name" value="Beta-lactam/transpept-like"/>
</dbReference>
<dbReference type="SUPFAM" id="SSF56601">
    <property type="entry name" value="beta-lactamase/transpeptidase-like"/>
    <property type="match status" value="1"/>
</dbReference>
<protein>
    <submittedName>
        <fullName evidence="20">Penicillin-binding protein</fullName>
    </submittedName>
</protein>
<comment type="catalytic activity">
    <reaction evidence="15">
        <text>Preferential cleavage: (Ac)2-L-Lys-D-Ala-|-D-Ala. Also transpeptidation of peptidyl-alanyl moieties that are N-acyl substituents of D-alanine.</text>
        <dbReference type="EC" id="3.4.16.4"/>
    </reaction>
</comment>
<feature type="domain" description="Glycosyl transferase family 51" evidence="19">
    <location>
        <begin position="116"/>
        <end position="288"/>
    </location>
</feature>
<feature type="transmembrane region" description="Helical" evidence="17">
    <location>
        <begin position="19"/>
        <end position="40"/>
    </location>
</feature>
<dbReference type="Gene3D" id="1.10.3810.10">
    <property type="entry name" value="Biosynthetic peptidoglycan transglycosylase-like"/>
    <property type="match status" value="1"/>
</dbReference>
<keyword evidence="6" id="KW-0645">Protease</keyword>
<evidence type="ECO:0000256" key="16">
    <source>
        <dbReference type="ARBA" id="ARBA00049902"/>
    </source>
</evidence>
<evidence type="ECO:0000256" key="14">
    <source>
        <dbReference type="ARBA" id="ARBA00023316"/>
    </source>
</evidence>
<dbReference type="InterPro" id="IPR001460">
    <property type="entry name" value="PCN-bd_Tpept"/>
</dbReference>
<name>A0A2H0KFE2_9BACT</name>
<evidence type="ECO:0000256" key="17">
    <source>
        <dbReference type="SAM" id="Phobius"/>
    </source>
</evidence>
<evidence type="ECO:0000256" key="9">
    <source>
        <dbReference type="ARBA" id="ARBA00022801"/>
    </source>
</evidence>
<keyword evidence="10" id="KW-0133">Cell shape</keyword>
<keyword evidence="17" id="KW-0812">Transmembrane</keyword>
<keyword evidence="8" id="KW-0808">Transferase</keyword>
<accession>A0A2H0KFE2</accession>
<evidence type="ECO:0000256" key="13">
    <source>
        <dbReference type="ARBA" id="ARBA00023268"/>
    </source>
</evidence>
<dbReference type="PANTHER" id="PTHR32282">
    <property type="entry name" value="BINDING PROTEIN TRANSPEPTIDASE, PUTATIVE-RELATED"/>
    <property type="match status" value="1"/>
</dbReference>
<keyword evidence="7" id="KW-0328">Glycosyltransferase</keyword>
<dbReference type="AlphaFoldDB" id="A0A2H0KFE2"/>
<dbReference type="GO" id="GO:0008658">
    <property type="term" value="F:penicillin binding"/>
    <property type="evidence" value="ECO:0007669"/>
    <property type="project" value="InterPro"/>
</dbReference>
<proteinExistence type="inferred from homology"/>
<evidence type="ECO:0000259" key="18">
    <source>
        <dbReference type="Pfam" id="PF00905"/>
    </source>
</evidence>
<dbReference type="EMBL" id="PCVI01000048">
    <property type="protein sequence ID" value="PIQ69969.1"/>
    <property type="molecule type" value="Genomic_DNA"/>
</dbReference>
<gene>
    <name evidence="20" type="ORF">COV89_02880</name>
</gene>
<evidence type="ECO:0000256" key="3">
    <source>
        <dbReference type="ARBA" id="ARBA00007739"/>
    </source>
</evidence>
<dbReference type="GO" id="GO:0005886">
    <property type="term" value="C:plasma membrane"/>
    <property type="evidence" value="ECO:0007669"/>
    <property type="project" value="UniProtKB-SubCell"/>
</dbReference>
<dbReference type="SUPFAM" id="SSF53955">
    <property type="entry name" value="Lysozyme-like"/>
    <property type="match status" value="1"/>
</dbReference>
<dbReference type="PANTHER" id="PTHR32282:SF11">
    <property type="entry name" value="PENICILLIN-BINDING PROTEIN 1B"/>
    <property type="match status" value="1"/>
</dbReference>
<keyword evidence="14" id="KW-0961">Cell wall biogenesis/degradation</keyword>
<evidence type="ECO:0000256" key="1">
    <source>
        <dbReference type="ARBA" id="ARBA00004236"/>
    </source>
</evidence>
<dbReference type="Pfam" id="PF00905">
    <property type="entry name" value="Transpeptidase"/>
    <property type="match status" value="1"/>
</dbReference>